<feature type="compositionally biased region" description="Basic and acidic residues" evidence="1">
    <location>
        <begin position="303"/>
        <end position="333"/>
    </location>
</feature>
<evidence type="ECO:0000313" key="2">
    <source>
        <dbReference type="EMBL" id="MCQ9121820.1"/>
    </source>
</evidence>
<feature type="compositionally biased region" description="Basic and acidic residues" evidence="1">
    <location>
        <begin position="353"/>
        <end position="377"/>
    </location>
</feature>
<protein>
    <recommendedName>
        <fullName evidence="4">Cell wall anchor protein</fullName>
    </recommendedName>
</protein>
<feature type="non-terminal residue" evidence="2">
    <location>
        <position position="449"/>
    </location>
</feature>
<proteinExistence type="predicted"/>
<dbReference type="AlphaFoldDB" id="A0AAW5LED7"/>
<evidence type="ECO:0008006" key="4">
    <source>
        <dbReference type="Google" id="ProtNLM"/>
    </source>
</evidence>
<sequence>MSTTLKVLSAKKVIASHQINQGDTLVIDARDKSNYQLIDDQTGFGPQNIIAKREGKDLKIFLEDGDMNPDVLIKGYYGDENSEEVTNLIVGQHENGGVYAYVPESGLKSDAVSMLAEEVAAPQALGGEELASAFWAFNPWWLLALVPLAAGIAIAASHGGSSGSGNNGNNDTTADKPEITANDDGSVTVKPGNDNTKVDVKFKDEDGNDKTVTAEKGSDGKWKLPENDDSGATIDPDTGVITIPADKVQDGETVNAKGTDDKGNTADADAKTTGNNPDTTADKPEITANDDGSVTVKPGNDNTKVDVKFKDEDGNDKTVTAEKGSDGKWKLPENDDSGATIDPDTGVITIPADKVKDGETVNAKGTDDKGNTADADAKTAGNNPTTPRVPGDVDGDGDADDDDNDATTEKGAPKVTIPEATDGVNAEEAKDGVQVEVSLPKNTKAGDTV</sequence>
<comment type="caution">
    <text evidence="2">The sequence shown here is derived from an EMBL/GenBank/DDBJ whole genome shotgun (WGS) entry which is preliminary data.</text>
</comment>
<keyword evidence="3" id="KW-1185">Reference proteome</keyword>
<dbReference type="EMBL" id="JALJCU010000024">
    <property type="protein sequence ID" value="MCQ9121820.1"/>
    <property type="molecule type" value="Genomic_DNA"/>
</dbReference>
<gene>
    <name evidence="2" type="ORF">MUU45_000974</name>
</gene>
<feature type="compositionally biased region" description="Basic and acidic residues" evidence="1">
    <location>
        <begin position="196"/>
        <end position="226"/>
    </location>
</feature>
<evidence type="ECO:0000256" key="1">
    <source>
        <dbReference type="SAM" id="MobiDB-lite"/>
    </source>
</evidence>
<organism evidence="2 3">
    <name type="scientific">Rodentibacter pneumotropicus</name>
    <dbReference type="NCBI Taxonomy" id="758"/>
    <lineage>
        <taxon>Bacteria</taxon>
        <taxon>Pseudomonadati</taxon>
        <taxon>Pseudomonadota</taxon>
        <taxon>Gammaproteobacteria</taxon>
        <taxon>Pasteurellales</taxon>
        <taxon>Pasteurellaceae</taxon>
        <taxon>Rodentibacter</taxon>
    </lineage>
</organism>
<evidence type="ECO:0000313" key="3">
    <source>
        <dbReference type="Proteomes" id="UP001206350"/>
    </source>
</evidence>
<feature type="compositionally biased region" description="Basic and acidic residues" evidence="1">
    <location>
        <begin position="258"/>
        <end position="270"/>
    </location>
</feature>
<accession>A0AAW5LED7</accession>
<reference evidence="2 3" key="1">
    <citation type="journal article" date="2022" name="Microbiol. Spectr.">
        <title>Microbiota of the Pregnant Mouse: Characterization of the Bacterial Communities in the Oral Cavity, Lung, Intestine, and Vagina through Culture and DNA Sequencing.</title>
        <authorList>
            <person name="Greenberg J.M."/>
            <person name="Romero R."/>
            <person name="Winters A.D."/>
            <person name="Galaz J."/>
            <person name="Garcia-Flores V."/>
            <person name="Arenas-Hernandez M."/>
            <person name="Panzer J."/>
            <person name="Shaffer Z."/>
            <person name="Kracht D.J."/>
            <person name="Gomez-Lopez N."/>
            <person name="Theis K.R."/>
        </authorList>
    </citation>
    <scope>NUCLEOTIDE SEQUENCE [LARGE SCALE GENOMIC DNA]</scope>
    <source>
        <strain evidence="2 3">MAC-C1-H1</strain>
    </source>
</reference>
<feature type="region of interest" description="Disordered" evidence="1">
    <location>
        <begin position="158"/>
        <end position="449"/>
    </location>
</feature>
<dbReference type="Proteomes" id="UP001206350">
    <property type="component" value="Unassembled WGS sequence"/>
</dbReference>
<feature type="compositionally biased region" description="Acidic residues" evidence="1">
    <location>
        <begin position="393"/>
        <end position="406"/>
    </location>
</feature>
<name>A0AAW5LED7_9PAST</name>